<protein>
    <submittedName>
        <fullName evidence="2">BTB domain-containing protein</fullName>
    </submittedName>
</protein>
<accession>A0AC34G5N3</accession>
<reference evidence="2" key="1">
    <citation type="submission" date="2022-11" db="UniProtKB">
        <authorList>
            <consortium name="WormBaseParasite"/>
        </authorList>
    </citation>
    <scope>IDENTIFICATION</scope>
</reference>
<organism evidence="1 2">
    <name type="scientific">Panagrolaimus sp. ES5</name>
    <dbReference type="NCBI Taxonomy" id="591445"/>
    <lineage>
        <taxon>Eukaryota</taxon>
        <taxon>Metazoa</taxon>
        <taxon>Ecdysozoa</taxon>
        <taxon>Nematoda</taxon>
        <taxon>Chromadorea</taxon>
        <taxon>Rhabditida</taxon>
        <taxon>Tylenchina</taxon>
        <taxon>Panagrolaimomorpha</taxon>
        <taxon>Panagrolaimoidea</taxon>
        <taxon>Panagrolaimidae</taxon>
        <taxon>Panagrolaimus</taxon>
    </lineage>
</organism>
<name>A0AC34G5N3_9BILA</name>
<proteinExistence type="predicted"/>
<dbReference type="Proteomes" id="UP000887579">
    <property type="component" value="Unplaced"/>
</dbReference>
<evidence type="ECO:0000313" key="2">
    <source>
        <dbReference type="WBParaSite" id="ES5_v2.g24860.t1"/>
    </source>
</evidence>
<dbReference type="WBParaSite" id="ES5_v2.g24860.t1">
    <property type="protein sequence ID" value="ES5_v2.g24860.t1"/>
    <property type="gene ID" value="ES5_v2.g24860"/>
</dbReference>
<sequence>MQILVGSDLTFIGSNCISASKALDSKIPDEIQSFIDDPKSKGTIYIAFGTFAKWDFAPQKIIDAYLQASEELKEYQIIFAYNGKKKLKKKFIANENLTVKVKGIFKIENPTPSMGTVENFRGLWNTGFKDFSIIIEKKEIKVHKNILAHHSLVFNVMFNSGMKESIENKLEIIDFSFGIVEKTVKLCYGFHLLSDFSNDECFLLLKFADKYNMAIIQDFIESSLCAKISVSNVCEFANSAIATNSFKLQNQCMNFLVNCLFARQLVSNIEVLDRDFQRNVFVKFCSHESL</sequence>
<evidence type="ECO:0000313" key="1">
    <source>
        <dbReference type="Proteomes" id="UP000887579"/>
    </source>
</evidence>